<gene>
    <name evidence="4" type="primary">LOC107270961</name>
</gene>
<accession>A0AAJ7RP99</accession>
<evidence type="ECO:0000256" key="1">
    <source>
        <dbReference type="SAM" id="MobiDB-lite"/>
    </source>
</evidence>
<evidence type="ECO:0000313" key="4">
    <source>
        <dbReference type="RefSeq" id="XP_024943951.1"/>
    </source>
</evidence>
<dbReference type="AlphaFoldDB" id="A0AAJ7RP99"/>
<dbReference type="Proteomes" id="UP000694920">
    <property type="component" value="Unplaced"/>
</dbReference>
<organism evidence="3 4">
    <name type="scientific">Cephus cinctus</name>
    <name type="common">Wheat stem sawfly</name>
    <dbReference type="NCBI Taxonomy" id="211228"/>
    <lineage>
        <taxon>Eukaryota</taxon>
        <taxon>Metazoa</taxon>
        <taxon>Ecdysozoa</taxon>
        <taxon>Arthropoda</taxon>
        <taxon>Hexapoda</taxon>
        <taxon>Insecta</taxon>
        <taxon>Pterygota</taxon>
        <taxon>Neoptera</taxon>
        <taxon>Endopterygota</taxon>
        <taxon>Hymenoptera</taxon>
        <taxon>Cephoidea</taxon>
        <taxon>Cephidae</taxon>
        <taxon>Cephus</taxon>
    </lineage>
</organism>
<dbReference type="RefSeq" id="XP_024943951.1">
    <property type="nucleotide sequence ID" value="XM_025088183.1"/>
</dbReference>
<dbReference type="InterPro" id="IPR044822">
    <property type="entry name" value="Myb_DNA-bind_4"/>
</dbReference>
<dbReference type="Pfam" id="PF13837">
    <property type="entry name" value="Myb_DNA-bind_4"/>
    <property type="match status" value="1"/>
</dbReference>
<sequence>MEKEPNTVSTSFYTAIVYISTKNTEIMFDYSEQEVGEGVDTQMEIKVEPSLLCYAEEDNENGFAGFKNSGRIPSTADVGALNLWTSKATTCLIAQYKKYRSMVGQTTQIRSLREMFEMISVEMRNYGFYFSPQKCENKWRVLERKYKNLVFRERLKKPGRMRHYGHWEHKRALDEIFSEKSRHVYLEENDFPDPADSAKYAIILPKSADQSNPASNQHTNDPLTSIASNTSTVKRSGDELDQHGTLPLLFEKFLEEIEKNFATAERNKERRHKEKMMMRQNELEVQRKLLKLKEQKIELQKCQIVAAAQHLHPNMQ</sequence>
<name>A0AAJ7RP99_CEPCN</name>
<dbReference type="Gene3D" id="1.10.10.60">
    <property type="entry name" value="Homeodomain-like"/>
    <property type="match status" value="1"/>
</dbReference>
<evidence type="ECO:0000259" key="2">
    <source>
        <dbReference type="Pfam" id="PF13837"/>
    </source>
</evidence>
<keyword evidence="3" id="KW-1185">Reference proteome</keyword>
<evidence type="ECO:0000313" key="3">
    <source>
        <dbReference type="Proteomes" id="UP000694920"/>
    </source>
</evidence>
<feature type="region of interest" description="Disordered" evidence="1">
    <location>
        <begin position="209"/>
        <end position="228"/>
    </location>
</feature>
<dbReference type="GeneID" id="107270961"/>
<reference evidence="4" key="1">
    <citation type="submission" date="2025-08" db="UniProtKB">
        <authorList>
            <consortium name="RefSeq"/>
        </authorList>
    </citation>
    <scope>IDENTIFICATION</scope>
</reference>
<proteinExistence type="predicted"/>
<protein>
    <submittedName>
        <fullName evidence="4">Uncharacterized protein LOC107270961 isoform X1</fullName>
    </submittedName>
</protein>
<feature type="domain" description="Myb/SANT-like DNA-binding" evidence="2">
    <location>
        <begin position="83"/>
        <end position="175"/>
    </location>
</feature>